<keyword evidence="3 6" id="KW-0812">Transmembrane</keyword>
<feature type="transmembrane region" description="Helical" evidence="6">
    <location>
        <begin position="269"/>
        <end position="290"/>
    </location>
</feature>
<organism evidence="8">
    <name type="scientific">marine metagenome</name>
    <dbReference type="NCBI Taxonomy" id="408172"/>
    <lineage>
        <taxon>unclassified sequences</taxon>
        <taxon>metagenomes</taxon>
        <taxon>ecological metagenomes</taxon>
    </lineage>
</organism>
<evidence type="ECO:0000256" key="2">
    <source>
        <dbReference type="ARBA" id="ARBA00022475"/>
    </source>
</evidence>
<accession>A0A381Y1Q0</accession>
<feature type="transmembrane region" description="Helical" evidence="6">
    <location>
        <begin position="243"/>
        <end position="263"/>
    </location>
</feature>
<dbReference type="InterPro" id="IPR050545">
    <property type="entry name" value="Mycobact_MmpL"/>
</dbReference>
<sequence>MALRDIITRRVFVLDAHYPRTIIAGVFFFTLLILWKVPGLEIDPGLRSLVPRDHPTVQNMELAEDLFSGSEIVVIAIETDSLLSERTLTKFSALQDSLEAMGLISRTVSIYSQKYIVPDDGGFGVEPLFDEIPSDSAGRALLLQTLHEGGVIGNLVSEDLKLMCFIAQIEASLYFDEIEFREELFRIIEEFEGPERIHLASPVISSAESINNVKRDLRTFTPIALGLMIFLLLLSFRSWAGIFLPLFVVAFSILWTFGLMAWLDLSVPIIGGLIPIMLIAIANNYGIHIISHYFE</sequence>
<feature type="transmembrane region" description="Helical" evidence="6">
    <location>
        <begin position="219"/>
        <end position="236"/>
    </location>
</feature>
<dbReference type="SUPFAM" id="SSF82866">
    <property type="entry name" value="Multidrug efflux transporter AcrB transmembrane domain"/>
    <property type="match status" value="1"/>
</dbReference>
<dbReference type="EMBL" id="UINC01017198">
    <property type="protein sequence ID" value="SVA70969.1"/>
    <property type="molecule type" value="Genomic_DNA"/>
</dbReference>
<protein>
    <recommendedName>
        <fullName evidence="7">Membrane transport protein MMPL domain-containing protein</fullName>
    </recommendedName>
</protein>
<dbReference type="GO" id="GO:0005886">
    <property type="term" value="C:plasma membrane"/>
    <property type="evidence" value="ECO:0007669"/>
    <property type="project" value="UniProtKB-SubCell"/>
</dbReference>
<dbReference type="AlphaFoldDB" id="A0A381Y1Q0"/>
<evidence type="ECO:0000313" key="8">
    <source>
        <dbReference type="EMBL" id="SVA70969.1"/>
    </source>
</evidence>
<evidence type="ECO:0000256" key="5">
    <source>
        <dbReference type="ARBA" id="ARBA00023136"/>
    </source>
</evidence>
<evidence type="ECO:0000259" key="7">
    <source>
        <dbReference type="Pfam" id="PF03176"/>
    </source>
</evidence>
<dbReference type="PANTHER" id="PTHR33406:SF13">
    <property type="entry name" value="MEMBRANE PROTEIN YDFJ"/>
    <property type="match status" value="1"/>
</dbReference>
<evidence type="ECO:0000256" key="3">
    <source>
        <dbReference type="ARBA" id="ARBA00022692"/>
    </source>
</evidence>
<keyword evidence="4 6" id="KW-1133">Transmembrane helix</keyword>
<dbReference type="InterPro" id="IPR004869">
    <property type="entry name" value="MMPL_dom"/>
</dbReference>
<proteinExistence type="predicted"/>
<feature type="domain" description="Membrane transport protein MMPL" evidence="7">
    <location>
        <begin position="49"/>
        <end position="293"/>
    </location>
</feature>
<feature type="non-terminal residue" evidence="8">
    <location>
        <position position="295"/>
    </location>
</feature>
<dbReference type="Pfam" id="PF03176">
    <property type="entry name" value="MMPL"/>
    <property type="match status" value="1"/>
</dbReference>
<feature type="transmembrane region" description="Helical" evidence="6">
    <location>
        <begin position="21"/>
        <end position="38"/>
    </location>
</feature>
<reference evidence="8" key="1">
    <citation type="submission" date="2018-05" db="EMBL/GenBank/DDBJ databases">
        <authorList>
            <person name="Lanie J.A."/>
            <person name="Ng W.-L."/>
            <person name="Kazmierczak K.M."/>
            <person name="Andrzejewski T.M."/>
            <person name="Davidsen T.M."/>
            <person name="Wayne K.J."/>
            <person name="Tettelin H."/>
            <person name="Glass J.I."/>
            <person name="Rusch D."/>
            <person name="Podicherti R."/>
            <person name="Tsui H.-C.T."/>
            <person name="Winkler M.E."/>
        </authorList>
    </citation>
    <scope>NUCLEOTIDE SEQUENCE</scope>
</reference>
<evidence type="ECO:0000256" key="6">
    <source>
        <dbReference type="SAM" id="Phobius"/>
    </source>
</evidence>
<evidence type="ECO:0000256" key="1">
    <source>
        <dbReference type="ARBA" id="ARBA00004651"/>
    </source>
</evidence>
<gene>
    <name evidence="8" type="ORF">METZ01_LOCUS123823</name>
</gene>
<dbReference type="PANTHER" id="PTHR33406">
    <property type="entry name" value="MEMBRANE PROTEIN MJ1562-RELATED"/>
    <property type="match status" value="1"/>
</dbReference>
<name>A0A381Y1Q0_9ZZZZ</name>
<comment type="subcellular location">
    <subcellularLocation>
        <location evidence="1">Cell membrane</location>
        <topology evidence="1">Multi-pass membrane protein</topology>
    </subcellularLocation>
</comment>
<evidence type="ECO:0000256" key="4">
    <source>
        <dbReference type="ARBA" id="ARBA00022989"/>
    </source>
</evidence>
<keyword evidence="2" id="KW-1003">Cell membrane</keyword>
<keyword evidence="5 6" id="KW-0472">Membrane</keyword>
<dbReference type="Gene3D" id="1.20.1640.10">
    <property type="entry name" value="Multidrug efflux transporter AcrB transmembrane domain"/>
    <property type="match status" value="1"/>
</dbReference>